<sequence>MGRWGRRGAGRPAEPREKLRASHSSYSDDYRVTPELLSDAHRHAHTTASDACVVEGDVYCSQEQRCCGDDTPCCSQEECCFSDPSRCCSPRRGRSASGGSRCGSFGGLDVVVVDEEHVDLCRQAVCTSCESCDTCHWTSESITRIELKNHLFTSPMIDQHTGHYDYRKGPTNPPTRAHNSPHRRCNTDGNPSGRVLQPLKNSWRHSIVENARQRA</sequence>
<proteinExistence type="predicted"/>
<name>A0AAW0XA64_CHEQU</name>
<comment type="caution">
    <text evidence="2">The sequence shown here is derived from an EMBL/GenBank/DDBJ whole genome shotgun (WGS) entry which is preliminary data.</text>
</comment>
<accession>A0AAW0XA64</accession>
<feature type="region of interest" description="Disordered" evidence="1">
    <location>
        <begin position="1"/>
        <end position="27"/>
    </location>
</feature>
<feature type="non-terminal residue" evidence="2">
    <location>
        <position position="215"/>
    </location>
</feature>
<evidence type="ECO:0000256" key="1">
    <source>
        <dbReference type="SAM" id="MobiDB-lite"/>
    </source>
</evidence>
<organism evidence="2 3">
    <name type="scientific">Cherax quadricarinatus</name>
    <name type="common">Australian red claw crayfish</name>
    <dbReference type="NCBI Taxonomy" id="27406"/>
    <lineage>
        <taxon>Eukaryota</taxon>
        <taxon>Metazoa</taxon>
        <taxon>Ecdysozoa</taxon>
        <taxon>Arthropoda</taxon>
        <taxon>Crustacea</taxon>
        <taxon>Multicrustacea</taxon>
        <taxon>Malacostraca</taxon>
        <taxon>Eumalacostraca</taxon>
        <taxon>Eucarida</taxon>
        <taxon>Decapoda</taxon>
        <taxon>Pleocyemata</taxon>
        <taxon>Astacidea</taxon>
        <taxon>Parastacoidea</taxon>
        <taxon>Parastacidae</taxon>
        <taxon>Cherax</taxon>
    </lineage>
</organism>
<feature type="compositionally biased region" description="Basic and acidic residues" evidence="1">
    <location>
        <begin position="13"/>
        <end position="27"/>
    </location>
</feature>
<dbReference type="Proteomes" id="UP001445076">
    <property type="component" value="Unassembled WGS sequence"/>
</dbReference>
<protein>
    <submittedName>
        <fullName evidence="2">Uncharacterized protein</fullName>
    </submittedName>
</protein>
<gene>
    <name evidence="2" type="ORF">OTU49_004664</name>
</gene>
<evidence type="ECO:0000313" key="3">
    <source>
        <dbReference type="Proteomes" id="UP001445076"/>
    </source>
</evidence>
<dbReference type="AlphaFoldDB" id="A0AAW0XA64"/>
<dbReference type="EMBL" id="JARKIK010000043">
    <property type="protein sequence ID" value="KAK8736833.1"/>
    <property type="molecule type" value="Genomic_DNA"/>
</dbReference>
<keyword evidence="3" id="KW-1185">Reference proteome</keyword>
<evidence type="ECO:0000313" key="2">
    <source>
        <dbReference type="EMBL" id="KAK8736833.1"/>
    </source>
</evidence>
<feature type="region of interest" description="Disordered" evidence="1">
    <location>
        <begin position="161"/>
        <end position="194"/>
    </location>
</feature>
<reference evidence="2 3" key="1">
    <citation type="journal article" date="2024" name="BMC Genomics">
        <title>Genome assembly of redclaw crayfish (Cherax quadricarinatus) provides insights into its immune adaptation and hypoxia tolerance.</title>
        <authorList>
            <person name="Liu Z."/>
            <person name="Zheng J."/>
            <person name="Li H."/>
            <person name="Fang K."/>
            <person name="Wang S."/>
            <person name="He J."/>
            <person name="Zhou D."/>
            <person name="Weng S."/>
            <person name="Chi M."/>
            <person name="Gu Z."/>
            <person name="He J."/>
            <person name="Li F."/>
            <person name="Wang M."/>
        </authorList>
    </citation>
    <scope>NUCLEOTIDE SEQUENCE [LARGE SCALE GENOMIC DNA]</scope>
    <source>
        <strain evidence="2">ZL_2023a</strain>
    </source>
</reference>